<evidence type="ECO:0000256" key="2">
    <source>
        <dbReference type="ARBA" id="ARBA00022692"/>
    </source>
</evidence>
<evidence type="ECO:0000313" key="7">
    <source>
        <dbReference type="EMBL" id="SUZ55765.1"/>
    </source>
</evidence>
<dbReference type="Pfam" id="PF06305">
    <property type="entry name" value="LapA_dom"/>
    <property type="match status" value="1"/>
</dbReference>
<evidence type="ECO:0000259" key="6">
    <source>
        <dbReference type="Pfam" id="PF06305"/>
    </source>
</evidence>
<accession>A0A381NMF3</accession>
<keyword evidence="1" id="KW-1003">Cell membrane</keyword>
<sequence>MLLYLAMVIILVAIAYANGDQRVDVTYFPNSTVEDVPVFLVILGSVFIGVLVAGVIAVFEHLKHSRREREAQHRIDALESTVREFGSQPIDIGQGELSDDDWVEE</sequence>
<keyword evidence="3 5" id="KW-1133">Transmembrane helix</keyword>
<gene>
    <name evidence="7" type="ORF">METZ01_LOCUS8619</name>
</gene>
<keyword evidence="4 5" id="KW-0472">Membrane</keyword>
<proteinExistence type="predicted"/>
<evidence type="ECO:0000256" key="4">
    <source>
        <dbReference type="ARBA" id="ARBA00023136"/>
    </source>
</evidence>
<dbReference type="GO" id="GO:0005886">
    <property type="term" value="C:plasma membrane"/>
    <property type="evidence" value="ECO:0007669"/>
    <property type="project" value="InterPro"/>
</dbReference>
<keyword evidence="2 5" id="KW-0812">Transmembrane</keyword>
<feature type="domain" description="Lipopolysaccharide assembly protein A" evidence="6">
    <location>
        <begin position="20"/>
        <end position="81"/>
    </location>
</feature>
<feature type="transmembrane region" description="Helical" evidence="5">
    <location>
        <begin position="36"/>
        <end position="59"/>
    </location>
</feature>
<protein>
    <recommendedName>
        <fullName evidence="6">Lipopolysaccharide assembly protein A domain-containing protein</fullName>
    </recommendedName>
</protein>
<reference evidence="7" key="1">
    <citation type="submission" date="2018-05" db="EMBL/GenBank/DDBJ databases">
        <authorList>
            <person name="Lanie J.A."/>
            <person name="Ng W.-L."/>
            <person name="Kazmierczak K.M."/>
            <person name="Andrzejewski T.M."/>
            <person name="Davidsen T.M."/>
            <person name="Wayne K.J."/>
            <person name="Tettelin H."/>
            <person name="Glass J.I."/>
            <person name="Rusch D."/>
            <person name="Podicherti R."/>
            <person name="Tsui H.-C.T."/>
            <person name="Winkler M.E."/>
        </authorList>
    </citation>
    <scope>NUCLEOTIDE SEQUENCE</scope>
</reference>
<evidence type="ECO:0000256" key="5">
    <source>
        <dbReference type="SAM" id="Phobius"/>
    </source>
</evidence>
<organism evidence="7">
    <name type="scientific">marine metagenome</name>
    <dbReference type="NCBI Taxonomy" id="408172"/>
    <lineage>
        <taxon>unclassified sequences</taxon>
        <taxon>metagenomes</taxon>
        <taxon>ecological metagenomes</taxon>
    </lineage>
</organism>
<name>A0A381NMF3_9ZZZZ</name>
<evidence type="ECO:0000256" key="1">
    <source>
        <dbReference type="ARBA" id="ARBA00022475"/>
    </source>
</evidence>
<evidence type="ECO:0000256" key="3">
    <source>
        <dbReference type="ARBA" id="ARBA00022989"/>
    </source>
</evidence>
<dbReference type="AlphaFoldDB" id="A0A381NMF3"/>
<dbReference type="EMBL" id="UINC01000459">
    <property type="protein sequence ID" value="SUZ55765.1"/>
    <property type="molecule type" value="Genomic_DNA"/>
</dbReference>
<dbReference type="InterPro" id="IPR010445">
    <property type="entry name" value="LapA_dom"/>
</dbReference>